<dbReference type="AlphaFoldDB" id="A0A1N6RIK1"/>
<gene>
    <name evidence="3" type="ORF">SAMN05421647_103358</name>
</gene>
<feature type="region of interest" description="Disordered" evidence="1">
    <location>
        <begin position="154"/>
        <end position="184"/>
    </location>
</feature>
<dbReference type="STRING" id="49186.SAMN05421647_103358"/>
<dbReference type="InterPro" id="IPR021241">
    <property type="entry name" value="CsiV"/>
</dbReference>
<feature type="chain" id="PRO_5012523417" evidence="2">
    <location>
        <begin position="24"/>
        <end position="233"/>
    </location>
</feature>
<evidence type="ECO:0000256" key="2">
    <source>
        <dbReference type="SAM" id="SignalP"/>
    </source>
</evidence>
<evidence type="ECO:0000313" key="4">
    <source>
        <dbReference type="Proteomes" id="UP000186895"/>
    </source>
</evidence>
<reference evidence="3 4" key="1">
    <citation type="submission" date="2017-01" db="EMBL/GenBank/DDBJ databases">
        <authorList>
            <person name="Mah S.A."/>
            <person name="Swanson W.J."/>
            <person name="Moy G.W."/>
            <person name="Vacquier V.D."/>
        </authorList>
    </citation>
    <scope>NUCLEOTIDE SEQUENCE [LARGE SCALE GENOMIC DNA]</scope>
    <source>
        <strain evidence="3 4">DSM 7027</strain>
    </source>
</reference>
<protein>
    <submittedName>
        <fullName evidence="3">Peptidoglycan-binding protein, CsiV</fullName>
    </submittedName>
</protein>
<keyword evidence="4" id="KW-1185">Reference proteome</keyword>
<accession>A0A1N6RIK1</accession>
<evidence type="ECO:0000313" key="3">
    <source>
        <dbReference type="EMBL" id="SIQ28700.1"/>
    </source>
</evidence>
<feature type="signal peptide" evidence="2">
    <location>
        <begin position="1"/>
        <end position="23"/>
    </location>
</feature>
<name>A0A1N6RIK1_9GAMM</name>
<dbReference type="EMBL" id="FTMN01000003">
    <property type="protein sequence ID" value="SIQ28700.1"/>
    <property type="molecule type" value="Genomic_DNA"/>
</dbReference>
<keyword evidence="2" id="KW-0732">Signal</keyword>
<dbReference type="eggNOG" id="ENOG5033EPB">
    <property type="taxonomic scope" value="Bacteria"/>
</dbReference>
<dbReference type="Proteomes" id="UP000186895">
    <property type="component" value="Unassembled WGS sequence"/>
</dbReference>
<sequence>MTKFFRRTALALSLTAAATSLQAADMYKVEMVVFANLNSDDGGEFWPRLEAPDTLGSITLSPWNGYPLQYFEQLPTGDLQLGGDAAALSRSGNYALLYHKGWLQPIGGPSSARKVLIDANFEDYALSGNLSIYKKRFLHAQPNLQLTSNRLVDMPRDTSTPVQTAETASMDQGVDDSSSENSVETPEVVGFPAEAETPANTWQLSQSRRMRSKETHYIDHPKFGVLLRIRPVN</sequence>
<dbReference type="Pfam" id="PF10972">
    <property type="entry name" value="CsiV"/>
    <property type="match status" value="1"/>
</dbReference>
<feature type="compositionally biased region" description="Polar residues" evidence="1">
    <location>
        <begin position="157"/>
        <end position="172"/>
    </location>
</feature>
<organism evidence="3 4">
    <name type="scientific">Marinobacterium stanieri</name>
    <dbReference type="NCBI Taxonomy" id="49186"/>
    <lineage>
        <taxon>Bacteria</taxon>
        <taxon>Pseudomonadati</taxon>
        <taxon>Pseudomonadota</taxon>
        <taxon>Gammaproteobacteria</taxon>
        <taxon>Oceanospirillales</taxon>
        <taxon>Oceanospirillaceae</taxon>
        <taxon>Marinobacterium</taxon>
    </lineage>
</organism>
<dbReference type="RefSeq" id="WP_076462512.1">
    <property type="nucleotide sequence ID" value="NZ_FTMN01000003.1"/>
</dbReference>
<evidence type="ECO:0000256" key="1">
    <source>
        <dbReference type="SAM" id="MobiDB-lite"/>
    </source>
</evidence>
<proteinExistence type="predicted"/>